<dbReference type="InterPro" id="IPR040893">
    <property type="entry name" value="RADX"/>
</dbReference>
<dbReference type="EMBL" id="JAUYZG010000003">
    <property type="protein sequence ID" value="KAK2911154.1"/>
    <property type="molecule type" value="Genomic_DNA"/>
</dbReference>
<dbReference type="Proteomes" id="UP001187343">
    <property type="component" value="Unassembled WGS sequence"/>
</dbReference>
<protein>
    <recommendedName>
        <fullName evidence="4">RPA1 related single stranded DNA binding protein</fullName>
    </recommendedName>
</protein>
<accession>A0AA88Q7Q2</accession>
<keyword evidence="3" id="KW-1185">Reference proteome</keyword>
<evidence type="ECO:0000313" key="2">
    <source>
        <dbReference type="EMBL" id="KAK2911154.1"/>
    </source>
</evidence>
<dbReference type="Gene3D" id="2.40.50.140">
    <property type="entry name" value="Nucleic acid-binding proteins"/>
    <property type="match status" value="2"/>
</dbReference>
<sequence length="862" mass="97101">MFHIGLLMMAGPAGHSDSGSGSALQAVFEQLRSAHTLSLTLTSRLCLAVIALDRYLSVQHPAAESYSYDLTVTDGRWRIKCQLADSLSRWVRTGSLRCGAGVLVAQLSMVHDETRLSHSYVRIDNIHSVVELPERLLSIKDVETIPEWCQDHVTRSDGPLLLSRKYYLPLWINDDPFGRVWLPYSPPPDVVIDVSRITLLADLEAFFHSSRRPLPLLVRILHRSRIRYYGKPGQNIEFPFQVYCEVADQSGVMSMVVWNDLCPEWFNRLTVGSVLYLQHYSLKHSYQNRSRPHIRTLSLMTFHSIEISLNPRSPVSVVTVIPPKSVQPQWCLPDVPYNFATRSEVDSMNKNQACDIIGLVTYVGRVERIRSKEKTGPEKFWAYRWVHAVDGTTDSPFILEIFSSSQPDIFNNICPMTYLVCTQMRVCQTGCSVYLTSSTETQLFITGCHKKQPYVSEPKVKTFIQWTKTLKDSVMLRRTAVGGHYCYPPAPPTFTPSSNNNMTNEPITAVADLKGELESLQYREHRRVAVQGYIAAMQYHTWPPQPETPHSELQQEVVSVQGVSDTGAAIPPSTMEEMTLTQREMDSTSPDSDVTVSPKRRRVQTGSKGVHRQYFTRSKKQSNRQVGLTSHDEEEEEQQDEELESEESEVEDEHTSVRQSAVGKEIDQTSQVPDVQQAASSALWESRVWPLVKRQLTDHFCCGKLNQESIPEKFNFDDKEVLLHHLNLSPAKWTPDLTSQTHTHTPVACTGYFTLTILGLNQTAAVDVLFVPVVSPDDPRAAGVPHTQHDNSLLSCISTGRLCVQPDGSCPAPGSLMSSAPQLESERVVCIVDLCLLRERRVEMICSKLYRTADICQPDGTQ</sequence>
<gene>
    <name evidence="2" type="ORF">Q8A67_003287</name>
</gene>
<evidence type="ECO:0008006" key="4">
    <source>
        <dbReference type="Google" id="ProtNLM"/>
    </source>
</evidence>
<feature type="compositionally biased region" description="Low complexity" evidence="1">
    <location>
        <begin position="587"/>
        <end position="597"/>
    </location>
</feature>
<evidence type="ECO:0000313" key="3">
    <source>
        <dbReference type="Proteomes" id="UP001187343"/>
    </source>
</evidence>
<dbReference type="InterPro" id="IPR012340">
    <property type="entry name" value="NA-bd_OB-fold"/>
</dbReference>
<evidence type="ECO:0000256" key="1">
    <source>
        <dbReference type="SAM" id="MobiDB-lite"/>
    </source>
</evidence>
<dbReference type="PANTHER" id="PTHR14944:SF4">
    <property type="entry name" value="RPA1 RELATED SINGLE STRANDED DNA BINDING PROTEIN, X-LINKED"/>
    <property type="match status" value="1"/>
</dbReference>
<reference evidence="2" key="1">
    <citation type="submission" date="2023-08" db="EMBL/GenBank/DDBJ databases">
        <title>Chromosome-level Genome Assembly of mud carp (Cirrhinus molitorella).</title>
        <authorList>
            <person name="Liu H."/>
        </authorList>
    </citation>
    <scope>NUCLEOTIDE SEQUENCE</scope>
    <source>
        <strain evidence="2">Prfri</strain>
        <tissue evidence="2">Muscle</tissue>
    </source>
</reference>
<dbReference type="PANTHER" id="PTHR14944">
    <property type="entry name" value="RPA-RELATED PROTEIN RADX"/>
    <property type="match status" value="1"/>
</dbReference>
<dbReference type="Pfam" id="PF17659">
    <property type="entry name" value="RADX"/>
    <property type="match status" value="1"/>
</dbReference>
<name>A0AA88Q7Q2_9TELE</name>
<dbReference type="GO" id="GO:0003697">
    <property type="term" value="F:single-stranded DNA binding"/>
    <property type="evidence" value="ECO:0007669"/>
    <property type="project" value="InterPro"/>
</dbReference>
<comment type="caution">
    <text evidence="2">The sequence shown here is derived from an EMBL/GenBank/DDBJ whole genome shotgun (WGS) entry which is preliminary data.</text>
</comment>
<proteinExistence type="predicted"/>
<feature type="region of interest" description="Disordered" evidence="1">
    <location>
        <begin position="580"/>
        <end position="673"/>
    </location>
</feature>
<feature type="compositionally biased region" description="Acidic residues" evidence="1">
    <location>
        <begin position="632"/>
        <end position="652"/>
    </location>
</feature>
<organism evidence="2 3">
    <name type="scientific">Cirrhinus molitorella</name>
    <name type="common">mud carp</name>
    <dbReference type="NCBI Taxonomy" id="172907"/>
    <lineage>
        <taxon>Eukaryota</taxon>
        <taxon>Metazoa</taxon>
        <taxon>Chordata</taxon>
        <taxon>Craniata</taxon>
        <taxon>Vertebrata</taxon>
        <taxon>Euteleostomi</taxon>
        <taxon>Actinopterygii</taxon>
        <taxon>Neopterygii</taxon>
        <taxon>Teleostei</taxon>
        <taxon>Ostariophysi</taxon>
        <taxon>Cypriniformes</taxon>
        <taxon>Cyprinidae</taxon>
        <taxon>Labeoninae</taxon>
        <taxon>Labeonini</taxon>
        <taxon>Cirrhinus</taxon>
    </lineage>
</organism>
<dbReference type="AlphaFoldDB" id="A0AA88Q7Q2"/>